<organism evidence="1 2">
    <name type="scientific">Phialemonium thermophilum</name>
    <dbReference type="NCBI Taxonomy" id="223376"/>
    <lineage>
        <taxon>Eukaryota</taxon>
        <taxon>Fungi</taxon>
        <taxon>Dikarya</taxon>
        <taxon>Ascomycota</taxon>
        <taxon>Pezizomycotina</taxon>
        <taxon>Sordariomycetes</taxon>
        <taxon>Sordariomycetidae</taxon>
        <taxon>Cephalothecales</taxon>
        <taxon>Cephalothecaceae</taxon>
        <taxon>Phialemonium</taxon>
    </lineage>
</organism>
<evidence type="ECO:0000313" key="2">
    <source>
        <dbReference type="Proteomes" id="UP001586593"/>
    </source>
</evidence>
<protein>
    <submittedName>
        <fullName evidence="1">Uncharacterized protein</fullName>
    </submittedName>
</protein>
<dbReference type="Proteomes" id="UP001586593">
    <property type="component" value="Unassembled WGS sequence"/>
</dbReference>
<accession>A0ABR3Y5J1</accession>
<reference evidence="1 2" key="1">
    <citation type="journal article" date="2024" name="Commun. Biol.">
        <title>Comparative genomic analysis of thermophilic fungi reveals convergent evolutionary adaptations and gene losses.</title>
        <authorList>
            <person name="Steindorff A.S."/>
            <person name="Aguilar-Pontes M.V."/>
            <person name="Robinson A.J."/>
            <person name="Andreopoulos B."/>
            <person name="LaButti K."/>
            <person name="Kuo A."/>
            <person name="Mondo S."/>
            <person name="Riley R."/>
            <person name="Otillar R."/>
            <person name="Haridas S."/>
            <person name="Lipzen A."/>
            <person name="Grimwood J."/>
            <person name="Schmutz J."/>
            <person name="Clum A."/>
            <person name="Reid I.D."/>
            <person name="Moisan M.C."/>
            <person name="Butler G."/>
            <person name="Nguyen T.T.M."/>
            <person name="Dewar K."/>
            <person name="Conant G."/>
            <person name="Drula E."/>
            <person name="Henrissat B."/>
            <person name="Hansel C."/>
            <person name="Singer S."/>
            <person name="Hutchinson M.I."/>
            <person name="de Vries R.P."/>
            <person name="Natvig D.O."/>
            <person name="Powell A.J."/>
            <person name="Tsang A."/>
            <person name="Grigoriev I.V."/>
        </authorList>
    </citation>
    <scope>NUCLEOTIDE SEQUENCE [LARGE SCALE GENOMIC DNA]</scope>
    <source>
        <strain evidence="1 2">ATCC 24622</strain>
    </source>
</reference>
<dbReference type="EMBL" id="JAZHXJ010000011">
    <property type="protein sequence ID" value="KAL1882994.1"/>
    <property type="molecule type" value="Genomic_DNA"/>
</dbReference>
<keyword evidence="2" id="KW-1185">Reference proteome</keyword>
<sequence>MVSLQLSETYLATLRYLVRSEHFLGSFPGIFLKKNPTTTSPYRSFFPHCCCRQWLHSFCLESLSPRKAGTLGAFSK</sequence>
<name>A0ABR3Y5J1_9PEZI</name>
<proteinExistence type="predicted"/>
<comment type="caution">
    <text evidence="1">The sequence shown here is derived from an EMBL/GenBank/DDBJ whole genome shotgun (WGS) entry which is preliminary data.</text>
</comment>
<gene>
    <name evidence="1" type="ORF">VTK73DRAFT_516</name>
</gene>
<evidence type="ECO:0000313" key="1">
    <source>
        <dbReference type="EMBL" id="KAL1882994.1"/>
    </source>
</evidence>